<accession>A0A2W5HFP5</accession>
<reference evidence="1 2" key="1">
    <citation type="submission" date="2017-08" db="EMBL/GenBank/DDBJ databases">
        <title>Infants hospitalized years apart are colonized by the same room-sourced microbial strains.</title>
        <authorList>
            <person name="Brooks B."/>
            <person name="Olm M.R."/>
            <person name="Firek B.A."/>
            <person name="Baker R."/>
            <person name="Thomas B.C."/>
            <person name="Morowitz M.J."/>
            <person name="Banfield J.F."/>
        </authorList>
    </citation>
    <scope>NUCLEOTIDE SEQUENCE [LARGE SCALE GENOMIC DNA]</scope>
    <source>
        <strain evidence="1">S2_009_000_R2_73</strain>
    </source>
</reference>
<evidence type="ECO:0000313" key="2">
    <source>
        <dbReference type="Proteomes" id="UP000249769"/>
    </source>
</evidence>
<proteinExistence type="predicted"/>
<protein>
    <submittedName>
        <fullName evidence="1">Uncharacterized protein</fullName>
    </submittedName>
</protein>
<comment type="caution">
    <text evidence="1">The sequence shown here is derived from an EMBL/GenBank/DDBJ whole genome shotgun (WGS) entry which is preliminary data.</text>
</comment>
<dbReference type="Proteomes" id="UP000249769">
    <property type="component" value="Unassembled WGS sequence"/>
</dbReference>
<dbReference type="EMBL" id="QFOL01000047">
    <property type="protein sequence ID" value="PZP52519.1"/>
    <property type="molecule type" value="Genomic_DNA"/>
</dbReference>
<dbReference type="AlphaFoldDB" id="A0A2W5HFP5"/>
<sequence length="76" mass="8613">MSEARADRQGITGIRLDDPGCRVTIKIPIRIFGKRGGEHGPREGLEHDAGFVVAWLMLARLAAYIPDRLLVRQYRR</sequence>
<name>A0A2W5HFP5_9HYPH</name>
<evidence type="ECO:0000313" key="1">
    <source>
        <dbReference type="EMBL" id="PZP52519.1"/>
    </source>
</evidence>
<organism evidence="1 2">
    <name type="scientific">Agrobacterium fabrum</name>
    <dbReference type="NCBI Taxonomy" id="1176649"/>
    <lineage>
        <taxon>Bacteria</taxon>
        <taxon>Pseudomonadati</taxon>
        <taxon>Pseudomonadota</taxon>
        <taxon>Alphaproteobacteria</taxon>
        <taxon>Hyphomicrobiales</taxon>
        <taxon>Rhizobiaceae</taxon>
        <taxon>Rhizobium/Agrobacterium group</taxon>
        <taxon>Agrobacterium</taxon>
        <taxon>Agrobacterium tumefaciens complex</taxon>
    </lineage>
</organism>
<gene>
    <name evidence="1" type="ORF">DI595_06585</name>
</gene>